<keyword evidence="1" id="KW-1133">Transmembrane helix</keyword>
<feature type="transmembrane region" description="Helical" evidence="1">
    <location>
        <begin position="7"/>
        <end position="27"/>
    </location>
</feature>
<sequence length="118" mass="13452">MRIAYYLTNAGLFGLILLCLLWELWLAPIKPGGSLLVLKALPLLFPLRGLLKGSLYTHKWMTMFILMYFTEGVMRAWSDKGLSQILAGIEVFLCVLVYIASIMFIRKVREARKQQLAA</sequence>
<dbReference type="Pfam" id="PF09842">
    <property type="entry name" value="DUF2069"/>
    <property type="match status" value="1"/>
</dbReference>
<gene>
    <name evidence="2" type="ORF">LIN78_04645</name>
</gene>
<name>A0ABS8D3T7_9NEIS</name>
<evidence type="ECO:0000313" key="2">
    <source>
        <dbReference type="EMBL" id="MCB6182837.1"/>
    </source>
</evidence>
<dbReference type="InterPro" id="IPR018643">
    <property type="entry name" value="DUF2069_membrane"/>
</dbReference>
<organism evidence="2 3">
    <name type="scientific">Leeia speluncae</name>
    <dbReference type="NCBI Taxonomy" id="2884804"/>
    <lineage>
        <taxon>Bacteria</taxon>
        <taxon>Pseudomonadati</taxon>
        <taxon>Pseudomonadota</taxon>
        <taxon>Betaproteobacteria</taxon>
        <taxon>Neisseriales</taxon>
        <taxon>Leeiaceae</taxon>
        <taxon>Leeia</taxon>
    </lineage>
</organism>
<evidence type="ECO:0000313" key="3">
    <source>
        <dbReference type="Proteomes" id="UP001165395"/>
    </source>
</evidence>
<dbReference type="RefSeq" id="WP_227178963.1">
    <property type="nucleotide sequence ID" value="NZ_JAJBZT010000002.1"/>
</dbReference>
<keyword evidence="1" id="KW-0812">Transmembrane</keyword>
<reference evidence="2" key="1">
    <citation type="submission" date="2021-10" db="EMBL/GenBank/DDBJ databases">
        <title>The complete genome sequence of Leeia sp. TBRC 13508.</title>
        <authorList>
            <person name="Charoenyingcharoen P."/>
            <person name="Yukphan P."/>
        </authorList>
    </citation>
    <scope>NUCLEOTIDE SEQUENCE</scope>
    <source>
        <strain evidence="2">TBRC 13508</strain>
    </source>
</reference>
<keyword evidence="1" id="KW-0472">Membrane</keyword>
<evidence type="ECO:0000256" key="1">
    <source>
        <dbReference type="SAM" id="Phobius"/>
    </source>
</evidence>
<dbReference type="EMBL" id="JAJBZT010000002">
    <property type="protein sequence ID" value="MCB6182837.1"/>
    <property type="molecule type" value="Genomic_DNA"/>
</dbReference>
<dbReference type="Proteomes" id="UP001165395">
    <property type="component" value="Unassembled WGS sequence"/>
</dbReference>
<keyword evidence="3" id="KW-1185">Reference proteome</keyword>
<feature type="transmembrane region" description="Helical" evidence="1">
    <location>
        <begin position="84"/>
        <end position="105"/>
    </location>
</feature>
<accession>A0ABS8D3T7</accession>
<comment type="caution">
    <text evidence="2">The sequence shown here is derived from an EMBL/GenBank/DDBJ whole genome shotgun (WGS) entry which is preliminary data.</text>
</comment>
<proteinExistence type="predicted"/>
<protein>
    <submittedName>
        <fullName evidence="2">DUF2069 domain-containing protein</fullName>
    </submittedName>
</protein>